<keyword evidence="1" id="KW-0472">Membrane</keyword>
<dbReference type="AlphaFoldDB" id="A0A9P5RQC2"/>
<gene>
    <name evidence="2" type="ORF">BG015_001013</name>
</gene>
<comment type="caution">
    <text evidence="2">The sequence shown here is derived from an EMBL/GenBank/DDBJ whole genome shotgun (WGS) entry which is preliminary data.</text>
</comment>
<evidence type="ECO:0000256" key="1">
    <source>
        <dbReference type="SAM" id="Phobius"/>
    </source>
</evidence>
<dbReference type="EMBL" id="JAAAUQ010001177">
    <property type="protein sequence ID" value="KAF9142166.1"/>
    <property type="molecule type" value="Genomic_DNA"/>
</dbReference>
<feature type="non-terminal residue" evidence="2">
    <location>
        <position position="1"/>
    </location>
</feature>
<dbReference type="GO" id="GO:0055085">
    <property type="term" value="P:transmembrane transport"/>
    <property type="evidence" value="ECO:0007669"/>
    <property type="project" value="InterPro"/>
</dbReference>
<protein>
    <submittedName>
        <fullName evidence="2">Uncharacterized protein</fullName>
    </submittedName>
</protein>
<keyword evidence="1" id="KW-0812">Transmembrane</keyword>
<name>A0A9P5RQC2_9FUNG</name>
<feature type="transmembrane region" description="Helical" evidence="1">
    <location>
        <begin position="64"/>
        <end position="84"/>
    </location>
</feature>
<keyword evidence="1" id="KW-1133">Transmembrane helix</keyword>
<accession>A0A9P5RQC2</accession>
<reference evidence="2" key="1">
    <citation type="journal article" date="2020" name="Fungal Divers.">
        <title>Resolving the Mortierellaceae phylogeny through synthesis of multi-gene phylogenetics and phylogenomics.</title>
        <authorList>
            <person name="Vandepol N."/>
            <person name="Liber J."/>
            <person name="Desiro A."/>
            <person name="Na H."/>
            <person name="Kennedy M."/>
            <person name="Barry K."/>
            <person name="Grigoriev I.V."/>
            <person name="Miller A.N."/>
            <person name="O'Donnell K."/>
            <person name="Stajich J.E."/>
            <person name="Bonito G."/>
        </authorList>
    </citation>
    <scope>NUCLEOTIDE SEQUENCE</scope>
    <source>
        <strain evidence="2">NRRL 6426</strain>
    </source>
</reference>
<keyword evidence="3" id="KW-1185">Reference proteome</keyword>
<dbReference type="InterPro" id="IPR004648">
    <property type="entry name" value="Oligpept_transpt"/>
</dbReference>
<evidence type="ECO:0000313" key="2">
    <source>
        <dbReference type="EMBL" id="KAF9142166.1"/>
    </source>
</evidence>
<dbReference type="Proteomes" id="UP000748756">
    <property type="component" value="Unassembled WGS sequence"/>
</dbReference>
<proteinExistence type="predicted"/>
<dbReference type="OrthoDB" id="9986677at2759"/>
<evidence type="ECO:0000313" key="3">
    <source>
        <dbReference type="Proteomes" id="UP000748756"/>
    </source>
</evidence>
<sequence length="98" mass="11140">MASQTEKDVHYPLEKNDFDLNEKGLQADGDIDLKEEQENSPIEAVAAAVPITDDPTLPVITFRFWLLSFIFTALGAVIQQYYFFRTVSGNYSIFFVNL</sequence>
<dbReference type="PANTHER" id="PTHR22601">
    <property type="entry name" value="ISP4 LIKE PROTEIN"/>
    <property type="match status" value="1"/>
</dbReference>
<organism evidence="2 3">
    <name type="scientific">Linnemannia schmuckeri</name>
    <dbReference type="NCBI Taxonomy" id="64567"/>
    <lineage>
        <taxon>Eukaryota</taxon>
        <taxon>Fungi</taxon>
        <taxon>Fungi incertae sedis</taxon>
        <taxon>Mucoromycota</taxon>
        <taxon>Mortierellomycotina</taxon>
        <taxon>Mortierellomycetes</taxon>
        <taxon>Mortierellales</taxon>
        <taxon>Mortierellaceae</taxon>
        <taxon>Linnemannia</taxon>
    </lineage>
</organism>